<dbReference type="Proteomes" id="UP000011715">
    <property type="component" value="Unassembled WGS sequence"/>
</dbReference>
<organism evidence="3 4">
    <name type="scientific">Magnaporthiopsis poae (strain ATCC 64411 / 73-15)</name>
    <name type="common">Kentucky bluegrass fungus</name>
    <name type="synonym">Magnaporthe poae</name>
    <dbReference type="NCBI Taxonomy" id="644358"/>
    <lineage>
        <taxon>Eukaryota</taxon>
        <taxon>Fungi</taxon>
        <taxon>Dikarya</taxon>
        <taxon>Ascomycota</taxon>
        <taxon>Pezizomycotina</taxon>
        <taxon>Sordariomycetes</taxon>
        <taxon>Sordariomycetidae</taxon>
        <taxon>Magnaporthales</taxon>
        <taxon>Magnaporthaceae</taxon>
        <taxon>Magnaporthiopsis</taxon>
    </lineage>
</organism>
<evidence type="ECO:0000313" key="3">
    <source>
        <dbReference type="EnsemblFungi" id="MAPG_02018T0"/>
    </source>
</evidence>
<dbReference type="AlphaFoldDB" id="A0A0C4DQ80"/>
<feature type="compositionally biased region" description="Polar residues" evidence="1">
    <location>
        <begin position="9"/>
        <end position="19"/>
    </location>
</feature>
<name>A0A0C4DQ80_MAGP6</name>
<protein>
    <submittedName>
        <fullName evidence="2 3">Uncharacterized protein</fullName>
    </submittedName>
</protein>
<accession>A0A0C4DQ80</accession>
<feature type="region of interest" description="Disordered" evidence="1">
    <location>
        <begin position="1"/>
        <end position="89"/>
    </location>
</feature>
<reference evidence="3" key="5">
    <citation type="submission" date="2015-06" db="UniProtKB">
        <authorList>
            <consortium name="EnsemblFungi"/>
        </authorList>
    </citation>
    <scope>IDENTIFICATION</scope>
    <source>
        <strain evidence="3">ATCC 64411</strain>
    </source>
</reference>
<evidence type="ECO:0000313" key="2">
    <source>
        <dbReference type="EMBL" id="KLU82951.1"/>
    </source>
</evidence>
<keyword evidence="4" id="KW-1185">Reference proteome</keyword>
<feature type="compositionally biased region" description="Pro residues" evidence="1">
    <location>
        <begin position="79"/>
        <end position="89"/>
    </location>
</feature>
<evidence type="ECO:0000256" key="1">
    <source>
        <dbReference type="SAM" id="MobiDB-lite"/>
    </source>
</evidence>
<reference evidence="2" key="2">
    <citation type="submission" date="2010-05" db="EMBL/GenBank/DDBJ databases">
        <title>The Genome Sequence of Magnaporthe poae strain ATCC 64411.</title>
        <authorList>
            <consortium name="The Broad Institute Genome Sequencing Platform"/>
            <consortium name="Broad Institute Genome Sequencing Center for Infectious Disease"/>
            <person name="Ma L.-J."/>
            <person name="Dead R."/>
            <person name="Young S."/>
            <person name="Zeng Q."/>
            <person name="Koehrsen M."/>
            <person name="Alvarado L."/>
            <person name="Berlin A."/>
            <person name="Chapman S.B."/>
            <person name="Chen Z."/>
            <person name="Freedman E."/>
            <person name="Gellesch M."/>
            <person name="Goldberg J."/>
            <person name="Griggs A."/>
            <person name="Gujja S."/>
            <person name="Heilman E.R."/>
            <person name="Heiman D."/>
            <person name="Hepburn T."/>
            <person name="Howarth C."/>
            <person name="Jen D."/>
            <person name="Larson L."/>
            <person name="Mehta T."/>
            <person name="Neiman D."/>
            <person name="Pearson M."/>
            <person name="Roberts A."/>
            <person name="Saif S."/>
            <person name="Shea T."/>
            <person name="Shenoy N."/>
            <person name="Sisk P."/>
            <person name="Stolte C."/>
            <person name="Sykes S."/>
            <person name="Walk T."/>
            <person name="White J."/>
            <person name="Yandava C."/>
            <person name="Haas B."/>
            <person name="Nusbaum C."/>
            <person name="Birren B."/>
        </authorList>
    </citation>
    <scope>NUCLEOTIDE SEQUENCE</scope>
    <source>
        <strain evidence="2">ATCC 64411</strain>
    </source>
</reference>
<evidence type="ECO:0000313" key="4">
    <source>
        <dbReference type="Proteomes" id="UP000011715"/>
    </source>
</evidence>
<dbReference type="EnsemblFungi" id="MAPG_02018T0">
    <property type="protein sequence ID" value="MAPG_02018T0"/>
    <property type="gene ID" value="MAPG_02018"/>
</dbReference>
<dbReference type="EMBL" id="ADBL01000512">
    <property type="status" value="NOT_ANNOTATED_CDS"/>
    <property type="molecule type" value="Genomic_DNA"/>
</dbReference>
<sequence length="89" mass="9379">MSPDHREASGQQTPLSVLSPTALPPDRPCSPRALCPPTQWLTPSPMSRDAASMAHAGLKTSSPSQKEKYGEGELSPAQPQTPPPSPPPK</sequence>
<dbReference type="VEuPathDB" id="FungiDB:MAPG_02018"/>
<proteinExistence type="predicted"/>
<reference evidence="4" key="1">
    <citation type="submission" date="2010-05" db="EMBL/GenBank/DDBJ databases">
        <title>The genome sequence of Magnaporthe poae strain ATCC 64411.</title>
        <authorList>
            <person name="Ma L.-J."/>
            <person name="Dead R."/>
            <person name="Young S."/>
            <person name="Zeng Q."/>
            <person name="Koehrsen M."/>
            <person name="Alvarado L."/>
            <person name="Berlin A."/>
            <person name="Chapman S.B."/>
            <person name="Chen Z."/>
            <person name="Freedman E."/>
            <person name="Gellesch M."/>
            <person name="Goldberg J."/>
            <person name="Griggs A."/>
            <person name="Gujja S."/>
            <person name="Heilman E.R."/>
            <person name="Heiman D."/>
            <person name="Hepburn T."/>
            <person name="Howarth C."/>
            <person name="Jen D."/>
            <person name="Larson L."/>
            <person name="Mehta T."/>
            <person name="Neiman D."/>
            <person name="Pearson M."/>
            <person name="Roberts A."/>
            <person name="Saif S."/>
            <person name="Shea T."/>
            <person name="Shenoy N."/>
            <person name="Sisk P."/>
            <person name="Stolte C."/>
            <person name="Sykes S."/>
            <person name="Walk T."/>
            <person name="White J."/>
            <person name="Yandava C."/>
            <person name="Haas B."/>
            <person name="Nusbaum C."/>
            <person name="Birren B."/>
        </authorList>
    </citation>
    <scope>NUCLEOTIDE SEQUENCE [LARGE SCALE GENOMIC DNA]</scope>
    <source>
        <strain evidence="4">ATCC 64411 / 73-15</strain>
    </source>
</reference>
<reference evidence="2" key="3">
    <citation type="submission" date="2011-03" db="EMBL/GenBank/DDBJ databases">
        <title>Annotation of Magnaporthe poae ATCC 64411.</title>
        <authorList>
            <person name="Ma L.-J."/>
            <person name="Dead R."/>
            <person name="Young S.K."/>
            <person name="Zeng Q."/>
            <person name="Gargeya S."/>
            <person name="Fitzgerald M."/>
            <person name="Haas B."/>
            <person name="Abouelleil A."/>
            <person name="Alvarado L."/>
            <person name="Arachchi H.M."/>
            <person name="Berlin A."/>
            <person name="Brown A."/>
            <person name="Chapman S.B."/>
            <person name="Chen Z."/>
            <person name="Dunbar C."/>
            <person name="Freedman E."/>
            <person name="Gearin G."/>
            <person name="Gellesch M."/>
            <person name="Goldberg J."/>
            <person name="Griggs A."/>
            <person name="Gujja S."/>
            <person name="Heiman D."/>
            <person name="Howarth C."/>
            <person name="Larson L."/>
            <person name="Lui A."/>
            <person name="MacDonald P.J.P."/>
            <person name="Mehta T."/>
            <person name="Montmayeur A."/>
            <person name="Murphy C."/>
            <person name="Neiman D."/>
            <person name="Pearson M."/>
            <person name="Priest M."/>
            <person name="Roberts A."/>
            <person name="Saif S."/>
            <person name="Shea T."/>
            <person name="Shenoy N."/>
            <person name="Sisk P."/>
            <person name="Stolte C."/>
            <person name="Sykes S."/>
            <person name="Yandava C."/>
            <person name="Wortman J."/>
            <person name="Nusbaum C."/>
            <person name="Birren B."/>
        </authorList>
    </citation>
    <scope>NUCLEOTIDE SEQUENCE</scope>
    <source>
        <strain evidence="2">ATCC 64411</strain>
    </source>
</reference>
<dbReference type="EMBL" id="GL876967">
    <property type="protein sequence ID" value="KLU82951.1"/>
    <property type="molecule type" value="Genomic_DNA"/>
</dbReference>
<reference evidence="3" key="4">
    <citation type="journal article" date="2015" name="G3 (Bethesda)">
        <title>Genome sequences of three phytopathogenic species of the Magnaporthaceae family of fungi.</title>
        <authorList>
            <person name="Okagaki L.H."/>
            <person name="Nunes C.C."/>
            <person name="Sailsbery J."/>
            <person name="Clay B."/>
            <person name="Brown D."/>
            <person name="John T."/>
            <person name="Oh Y."/>
            <person name="Young N."/>
            <person name="Fitzgerald M."/>
            <person name="Haas B.J."/>
            <person name="Zeng Q."/>
            <person name="Young S."/>
            <person name="Adiconis X."/>
            <person name="Fan L."/>
            <person name="Levin J.Z."/>
            <person name="Mitchell T.K."/>
            <person name="Okubara P.A."/>
            <person name="Farman M.L."/>
            <person name="Kohn L.M."/>
            <person name="Birren B."/>
            <person name="Ma L.-J."/>
            <person name="Dean R.A."/>
        </authorList>
    </citation>
    <scope>NUCLEOTIDE SEQUENCE</scope>
    <source>
        <strain evidence="3">ATCC 64411 / 73-15</strain>
    </source>
</reference>
<gene>
    <name evidence="2" type="ORF">MAPG_02018</name>
</gene>